<name>A0AAW1CJ19_9HEMI</name>
<dbReference type="Proteomes" id="UP001461498">
    <property type="component" value="Unassembled WGS sequence"/>
</dbReference>
<dbReference type="EMBL" id="JAPXFL010000012">
    <property type="protein sequence ID" value="KAK9498412.1"/>
    <property type="molecule type" value="Genomic_DNA"/>
</dbReference>
<dbReference type="Gene3D" id="1.20.5.300">
    <property type="match status" value="1"/>
</dbReference>
<evidence type="ECO:0000313" key="3">
    <source>
        <dbReference type="Proteomes" id="UP001461498"/>
    </source>
</evidence>
<keyword evidence="3" id="KW-1185">Reference proteome</keyword>
<evidence type="ECO:0000313" key="2">
    <source>
        <dbReference type="EMBL" id="KAK9498412.1"/>
    </source>
</evidence>
<reference evidence="2 3" key="1">
    <citation type="submission" date="2022-12" db="EMBL/GenBank/DDBJ databases">
        <title>Chromosome-level genome assembly of true bugs.</title>
        <authorList>
            <person name="Ma L."/>
            <person name="Li H."/>
        </authorList>
    </citation>
    <scope>NUCLEOTIDE SEQUENCE [LARGE SCALE GENOMIC DNA]</scope>
    <source>
        <strain evidence="2">Lab_2022b</strain>
    </source>
</reference>
<comment type="caution">
    <text evidence="2">The sequence shown here is derived from an EMBL/GenBank/DDBJ whole genome shotgun (WGS) entry which is preliminary data.</text>
</comment>
<accession>A0AAW1CJ19</accession>
<sequence>MINILDRRAIQEQIKQQSNSISWMSSMKNLITTGGLLSVLLISIVALSNQQETHEDQDVTAIKNQLTSMSTNIEHVIGKVSSEENTKFPIFAIQENIGQFKKPTDRKDLLNKLNELKNNITKMIDDMTTHAGDITSMKDRINMLEKELENLTIQLSNAGRDVQQELKDFSNELSKLTASLNDYYRKQEQKEKQRLEDEKKKEIDEFIKTFKFKYYDYAAFKLSMINDKVKIKKFILEAYKSVELNIDILLEFIKFIKEPHTRYLAYKTLYEYIKTYEKQPYELSCEKHMKLSAQLHKDKDENYWSGYMPELYDETDPFNKLYHSLDLDEFLGAFKNKNYKYAQFQLSLIKDDNIIDGLIVTAYTEFEPMMDFINSIEPDKKHLKFIVYKSLYKHLKDHEYEVAQLEGSIFIDFFTNNFNENMPELQNKSDPYNSIFYTAANRVKQLIPTAEEFANSLNDMYHIPFFSFTKEMFKNKLPYS</sequence>
<dbReference type="AlphaFoldDB" id="A0AAW1CJ19"/>
<protein>
    <submittedName>
        <fullName evidence="2">Uncharacterized protein</fullName>
    </submittedName>
</protein>
<gene>
    <name evidence="2" type="ORF">O3M35_003052</name>
</gene>
<proteinExistence type="predicted"/>
<organism evidence="2 3">
    <name type="scientific">Rhynocoris fuscipes</name>
    <dbReference type="NCBI Taxonomy" id="488301"/>
    <lineage>
        <taxon>Eukaryota</taxon>
        <taxon>Metazoa</taxon>
        <taxon>Ecdysozoa</taxon>
        <taxon>Arthropoda</taxon>
        <taxon>Hexapoda</taxon>
        <taxon>Insecta</taxon>
        <taxon>Pterygota</taxon>
        <taxon>Neoptera</taxon>
        <taxon>Paraneoptera</taxon>
        <taxon>Hemiptera</taxon>
        <taxon>Heteroptera</taxon>
        <taxon>Panheteroptera</taxon>
        <taxon>Cimicomorpha</taxon>
        <taxon>Reduviidae</taxon>
        <taxon>Harpactorinae</taxon>
        <taxon>Harpactorini</taxon>
        <taxon>Rhynocoris</taxon>
    </lineage>
</organism>
<feature type="coiled-coil region" evidence="1">
    <location>
        <begin position="106"/>
        <end position="205"/>
    </location>
</feature>
<keyword evidence="1" id="KW-0175">Coiled coil</keyword>
<evidence type="ECO:0000256" key="1">
    <source>
        <dbReference type="SAM" id="Coils"/>
    </source>
</evidence>